<dbReference type="GO" id="GO:0004518">
    <property type="term" value="F:nuclease activity"/>
    <property type="evidence" value="ECO:0007669"/>
    <property type="project" value="UniProtKB-KW"/>
</dbReference>
<dbReference type="InterPro" id="IPR002716">
    <property type="entry name" value="PIN_dom"/>
</dbReference>
<evidence type="ECO:0000313" key="6">
    <source>
        <dbReference type="EMBL" id="TQJ13719.1"/>
    </source>
</evidence>
<dbReference type="EMBL" id="VFMO01000001">
    <property type="protein sequence ID" value="TQJ13719.1"/>
    <property type="molecule type" value="Genomic_DNA"/>
</dbReference>
<dbReference type="SUPFAM" id="SSF88723">
    <property type="entry name" value="PIN domain-like"/>
    <property type="match status" value="1"/>
</dbReference>
<evidence type="ECO:0000313" key="7">
    <source>
        <dbReference type="Proteomes" id="UP000320806"/>
    </source>
</evidence>
<dbReference type="InterPro" id="IPR029060">
    <property type="entry name" value="PIN-like_dom_sf"/>
</dbReference>
<name>A0A542EEI7_9MICO</name>
<dbReference type="Gene3D" id="3.40.50.1010">
    <property type="entry name" value="5'-nuclease"/>
    <property type="match status" value="1"/>
</dbReference>
<dbReference type="GO" id="GO:0046872">
    <property type="term" value="F:metal ion binding"/>
    <property type="evidence" value="ECO:0007669"/>
    <property type="project" value="UniProtKB-KW"/>
</dbReference>
<gene>
    <name evidence="6" type="ORF">FB459_1148</name>
</gene>
<comment type="caution">
    <text evidence="6">The sequence shown here is derived from an EMBL/GenBank/DDBJ whole genome shotgun (WGS) entry which is preliminary data.</text>
</comment>
<keyword evidence="7" id="KW-1185">Reference proteome</keyword>
<proteinExistence type="predicted"/>
<feature type="domain" description="PIN" evidence="5">
    <location>
        <begin position="128"/>
        <end position="276"/>
    </location>
</feature>
<keyword evidence="1" id="KW-0540">Nuclease</keyword>
<evidence type="ECO:0000259" key="5">
    <source>
        <dbReference type="Pfam" id="PF13638"/>
    </source>
</evidence>
<keyword evidence="2" id="KW-0479">Metal-binding</keyword>
<reference evidence="6 7" key="1">
    <citation type="submission" date="2019-06" db="EMBL/GenBank/DDBJ databases">
        <title>Sequencing the genomes of 1000 actinobacteria strains.</title>
        <authorList>
            <person name="Klenk H.-P."/>
        </authorList>
    </citation>
    <scope>NUCLEOTIDE SEQUENCE [LARGE SCALE GENOMIC DNA]</scope>
    <source>
        <strain evidence="6 7">DSM 19828</strain>
    </source>
</reference>
<dbReference type="AlphaFoldDB" id="A0A542EEI7"/>
<evidence type="ECO:0000256" key="2">
    <source>
        <dbReference type="ARBA" id="ARBA00022723"/>
    </source>
</evidence>
<keyword evidence="3" id="KW-0378">Hydrolase</keyword>
<dbReference type="GO" id="GO:0016787">
    <property type="term" value="F:hydrolase activity"/>
    <property type="evidence" value="ECO:0007669"/>
    <property type="project" value="UniProtKB-KW"/>
</dbReference>
<protein>
    <submittedName>
        <fullName evidence="6">PIN domain-containing protein</fullName>
    </submittedName>
</protein>
<evidence type="ECO:0000256" key="1">
    <source>
        <dbReference type="ARBA" id="ARBA00022722"/>
    </source>
</evidence>
<accession>A0A542EEI7</accession>
<dbReference type="Pfam" id="PF13638">
    <property type="entry name" value="PIN_4"/>
    <property type="match status" value="1"/>
</dbReference>
<organism evidence="6 7">
    <name type="scientific">Yimella lutea</name>
    <dbReference type="NCBI Taxonomy" id="587872"/>
    <lineage>
        <taxon>Bacteria</taxon>
        <taxon>Bacillati</taxon>
        <taxon>Actinomycetota</taxon>
        <taxon>Actinomycetes</taxon>
        <taxon>Micrococcales</taxon>
        <taxon>Dermacoccaceae</taxon>
        <taxon>Yimella</taxon>
    </lineage>
</organism>
<evidence type="ECO:0000256" key="4">
    <source>
        <dbReference type="ARBA" id="ARBA00022842"/>
    </source>
</evidence>
<keyword evidence="4" id="KW-0460">Magnesium</keyword>
<sequence>MLLPAIVPLPGVPLSNAIEMVQHWKYELERVRQSSAEESLATYQRWAPLASEVLGSTFGLFELESLIATLRHDTLLQLHAGDSHSLINGVISAELTDRMRAFDVLLQSLKDLDARCNALPKSYSPSVLVPDTNVLLHQDEPFDELDWKALIPTSDDVRVVIPMVVIRELDRHKRSPANNVVSRNNKEAVRDRARRTSRELGVLFARPMDVVTLHPRAVTMELLLDSVGHVPAGDPDRELIERASALKGVTDRNVAIVTSDNGMKFAAAVAGIDVISTNN</sequence>
<evidence type="ECO:0000256" key="3">
    <source>
        <dbReference type="ARBA" id="ARBA00022801"/>
    </source>
</evidence>
<dbReference type="Proteomes" id="UP000320806">
    <property type="component" value="Unassembled WGS sequence"/>
</dbReference>